<feature type="domain" description="Transcriptional coactivator p15 (PC4) C-terminal" evidence="1">
    <location>
        <begin position="23"/>
        <end position="69"/>
    </location>
</feature>
<dbReference type="GO" id="GO:0003677">
    <property type="term" value="F:DNA binding"/>
    <property type="evidence" value="ECO:0007669"/>
    <property type="project" value="InterPro"/>
</dbReference>
<dbReference type="EMBL" id="JARSFG010000003">
    <property type="protein sequence ID" value="MEC1177270.1"/>
    <property type="molecule type" value="Genomic_DNA"/>
</dbReference>
<gene>
    <name evidence="2" type="ORF">P9B03_02135</name>
</gene>
<evidence type="ECO:0000313" key="2">
    <source>
        <dbReference type="EMBL" id="MEC1177270.1"/>
    </source>
</evidence>
<evidence type="ECO:0000313" key="3">
    <source>
        <dbReference type="Proteomes" id="UP001344888"/>
    </source>
</evidence>
<dbReference type="Proteomes" id="UP001344888">
    <property type="component" value="Unassembled WGS sequence"/>
</dbReference>
<sequence>MTGKTTRQTFEIVEQVNVLRIAETGWTRELGMVTWYNKPTSIDVRWWSPDKSKAGKGISMTLDEATRLFEGLKVIFENGGIVDGQEP</sequence>
<name>A0AAW9NIM3_9BACL</name>
<dbReference type="AlphaFoldDB" id="A0AAW9NIM3"/>
<organism evidence="2 3">
    <name type="scientific">Metasolibacillus meyeri</name>
    <dbReference type="NCBI Taxonomy" id="1071052"/>
    <lineage>
        <taxon>Bacteria</taxon>
        <taxon>Bacillati</taxon>
        <taxon>Bacillota</taxon>
        <taxon>Bacilli</taxon>
        <taxon>Bacillales</taxon>
        <taxon>Caryophanaceae</taxon>
        <taxon>Metasolibacillus</taxon>
    </lineage>
</organism>
<accession>A0AAW9NIM3</accession>
<dbReference type="Gene3D" id="2.30.31.70">
    <property type="match status" value="1"/>
</dbReference>
<dbReference type="GO" id="GO:0006355">
    <property type="term" value="P:regulation of DNA-templated transcription"/>
    <property type="evidence" value="ECO:0007669"/>
    <property type="project" value="InterPro"/>
</dbReference>
<reference evidence="2 3" key="1">
    <citation type="submission" date="2023-03" db="EMBL/GenBank/DDBJ databases">
        <title>Bacillus Genome Sequencing.</title>
        <authorList>
            <person name="Dunlap C."/>
        </authorList>
    </citation>
    <scope>NUCLEOTIDE SEQUENCE [LARGE SCALE GENOMIC DNA]</scope>
    <source>
        <strain evidence="2 3">B-59205</strain>
    </source>
</reference>
<dbReference type="RefSeq" id="WP_326121548.1">
    <property type="nucleotide sequence ID" value="NZ_JARSFG010000003.1"/>
</dbReference>
<dbReference type="Pfam" id="PF02229">
    <property type="entry name" value="PC4"/>
    <property type="match status" value="1"/>
</dbReference>
<evidence type="ECO:0000259" key="1">
    <source>
        <dbReference type="Pfam" id="PF02229"/>
    </source>
</evidence>
<dbReference type="InterPro" id="IPR003173">
    <property type="entry name" value="PC4_C"/>
</dbReference>
<keyword evidence="3" id="KW-1185">Reference proteome</keyword>
<proteinExistence type="predicted"/>
<comment type="caution">
    <text evidence="2">The sequence shown here is derived from an EMBL/GenBank/DDBJ whole genome shotgun (WGS) entry which is preliminary data.</text>
</comment>
<protein>
    <submittedName>
        <fullName evidence="2">PC4/YdbC family ssDNA-binding protein</fullName>
    </submittedName>
</protein>